<dbReference type="Proteomes" id="UP000431826">
    <property type="component" value="Unassembled WGS sequence"/>
</dbReference>
<dbReference type="AlphaFoldDB" id="A0A640V164"/>
<dbReference type="EMBL" id="BLIR01000003">
    <property type="protein sequence ID" value="GFE42238.1"/>
    <property type="molecule type" value="Genomic_DNA"/>
</dbReference>
<evidence type="ECO:0000313" key="1">
    <source>
        <dbReference type="EMBL" id="GFE42238.1"/>
    </source>
</evidence>
<dbReference type="InterPro" id="IPR045682">
    <property type="entry name" value="DUF6193"/>
</dbReference>
<dbReference type="Pfam" id="PF19692">
    <property type="entry name" value="DUF6193"/>
    <property type="match status" value="1"/>
</dbReference>
<evidence type="ECO:0000313" key="2">
    <source>
        <dbReference type="Proteomes" id="UP000431826"/>
    </source>
</evidence>
<keyword evidence="2" id="KW-1185">Reference proteome</keyword>
<proteinExistence type="predicted"/>
<sequence>MVGLINLTDMRIPRYEGQTASVTSNAMPPARHEPLPADPSLYPDLASAGSLAGALEAVVAELGLSLGKVLVDGSDPLRSAGVESMVADREGCWISLGSAERWFIFSGWSMGVQLVSGATQDLGEMAQALEAWRNGLRLEEIREVSRFVKVTELAEAHERGPAEAVAVKWRLLLDGLRLESDRLELAHRMLKVAELAHAAPQLRQLFPFTSHWSLHFTTCTGFPYSWDIPFIDPLIDGRYRVCGPARGSVIGKADTAEHAIALVVSGLPANCGPAVAGTAADQQLS</sequence>
<comment type="caution">
    <text evidence="1">The sequence shown here is derived from an EMBL/GenBank/DDBJ whole genome shotgun (WGS) entry which is preliminary data.</text>
</comment>
<reference evidence="1 2" key="1">
    <citation type="submission" date="2019-12" db="EMBL/GenBank/DDBJ databases">
        <title>Whole genome shotgun sequence of Streptomyces tubercidicus NBRC 13090.</title>
        <authorList>
            <person name="Ichikawa N."/>
            <person name="Kimura A."/>
            <person name="Kitahashi Y."/>
            <person name="Komaki H."/>
            <person name="Tamura T."/>
        </authorList>
    </citation>
    <scope>NUCLEOTIDE SEQUENCE [LARGE SCALE GENOMIC DNA]</scope>
    <source>
        <strain evidence="1 2">NBRC 13090</strain>
    </source>
</reference>
<accession>A0A640V164</accession>
<protein>
    <submittedName>
        <fullName evidence="1">Uncharacterized protein</fullName>
    </submittedName>
</protein>
<organism evidence="1 2">
    <name type="scientific">Streptomyces tubercidicus</name>
    <dbReference type="NCBI Taxonomy" id="47759"/>
    <lineage>
        <taxon>Bacteria</taxon>
        <taxon>Bacillati</taxon>
        <taxon>Actinomycetota</taxon>
        <taxon>Actinomycetes</taxon>
        <taxon>Kitasatosporales</taxon>
        <taxon>Streptomycetaceae</taxon>
        <taxon>Streptomyces</taxon>
    </lineage>
</organism>
<name>A0A640V164_9ACTN</name>
<gene>
    <name evidence="1" type="ORF">Stube_69110</name>
</gene>